<dbReference type="AlphaFoldDB" id="A0A132C208"/>
<proteinExistence type="predicted"/>
<sequence length="141" mass="15495">MDIRTDSAAAAKALVEAYLERSMVPDPEGAAQYTAADLSITFTGGRRFSAPAECTAFNAKRYAWVKKKFLRTDAALDAETGDVHVYNTGYLYGEWKDGSAFETNRYIDIFVVRDGKIVSTQVWNDSAEILLDKAGIAEAPL</sequence>
<dbReference type="SUPFAM" id="SSF54427">
    <property type="entry name" value="NTF2-like"/>
    <property type="match status" value="1"/>
</dbReference>
<accession>A0A132C208</accession>
<dbReference type="RefSeq" id="WP_068240203.1">
    <property type="nucleotide sequence ID" value="NZ_LPUY01000012.1"/>
</dbReference>
<name>A0A132C208_9RHOB</name>
<reference evidence="1 2" key="1">
    <citation type="submission" date="2015-12" db="EMBL/GenBank/DDBJ databases">
        <title>Genome sequence of the marine Rhodobacteraceae strain O3.65, Candidatus Tritonibacter horizontis.</title>
        <authorList>
            <person name="Poehlein A."/>
            <person name="Giebel H.A."/>
            <person name="Voget S."/>
            <person name="Brinkhoff T."/>
        </authorList>
    </citation>
    <scope>NUCLEOTIDE SEQUENCE [LARGE SCALE GENOMIC DNA]</scope>
    <source>
        <strain evidence="1 2">O3.65</strain>
    </source>
</reference>
<keyword evidence="2" id="KW-1185">Reference proteome</keyword>
<organism evidence="1 2">
    <name type="scientific">Tritonibacter horizontis</name>
    <dbReference type="NCBI Taxonomy" id="1768241"/>
    <lineage>
        <taxon>Bacteria</taxon>
        <taxon>Pseudomonadati</taxon>
        <taxon>Pseudomonadota</taxon>
        <taxon>Alphaproteobacteria</taxon>
        <taxon>Rhodobacterales</taxon>
        <taxon>Paracoccaceae</taxon>
        <taxon>Tritonibacter</taxon>
    </lineage>
</organism>
<dbReference type="OrthoDB" id="8635217at2"/>
<protein>
    <submittedName>
        <fullName evidence="1">SnoaL-like domain protein</fullName>
    </submittedName>
</protein>
<dbReference type="InterPro" id="IPR032710">
    <property type="entry name" value="NTF2-like_dom_sf"/>
</dbReference>
<dbReference type="EMBL" id="LPUY01000012">
    <property type="protein sequence ID" value="KUP94628.1"/>
    <property type="molecule type" value="Genomic_DNA"/>
</dbReference>
<evidence type="ECO:0000313" key="2">
    <source>
        <dbReference type="Proteomes" id="UP000068382"/>
    </source>
</evidence>
<dbReference type="Proteomes" id="UP000068382">
    <property type="component" value="Unassembled WGS sequence"/>
</dbReference>
<evidence type="ECO:0000313" key="1">
    <source>
        <dbReference type="EMBL" id="KUP94628.1"/>
    </source>
</evidence>
<dbReference type="Gene3D" id="3.10.450.50">
    <property type="match status" value="1"/>
</dbReference>
<gene>
    <name evidence="1" type="ORF">TRIHO_05540</name>
</gene>
<comment type="caution">
    <text evidence="1">The sequence shown here is derived from an EMBL/GenBank/DDBJ whole genome shotgun (WGS) entry which is preliminary data.</text>
</comment>
<dbReference type="PATRIC" id="fig|1768241.3.peg.563"/>